<accession>A0AAU7D777</accession>
<organism evidence="2">
    <name type="scientific">Edaphobacter paludis</name>
    <dbReference type="NCBI Taxonomy" id="3035702"/>
    <lineage>
        <taxon>Bacteria</taxon>
        <taxon>Pseudomonadati</taxon>
        <taxon>Acidobacteriota</taxon>
        <taxon>Terriglobia</taxon>
        <taxon>Terriglobales</taxon>
        <taxon>Acidobacteriaceae</taxon>
        <taxon>Edaphobacter</taxon>
    </lineage>
</organism>
<dbReference type="PANTHER" id="PTHR37314">
    <property type="entry name" value="SLR0142 PROTEIN"/>
    <property type="match status" value="1"/>
</dbReference>
<feature type="transmembrane region" description="Helical" evidence="1">
    <location>
        <begin position="248"/>
        <end position="268"/>
    </location>
</feature>
<feature type="transmembrane region" description="Helical" evidence="1">
    <location>
        <begin position="51"/>
        <end position="79"/>
    </location>
</feature>
<feature type="transmembrane region" description="Helical" evidence="1">
    <location>
        <begin position="131"/>
        <end position="152"/>
    </location>
</feature>
<keyword evidence="1" id="KW-0472">Membrane</keyword>
<feature type="transmembrane region" description="Helical" evidence="1">
    <location>
        <begin position="224"/>
        <end position="242"/>
    </location>
</feature>
<gene>
    <name evidence="2" type="ORF">P8936_14850</name>
</gene>
<keyword evidence="1" id="KW-0812">Transmembrane</keyword>
<dbReference type="EMBL" id="CP121195">
    <property type="protein sequence ID" value="XBH12958.1"/>
    <property type="molecule type" value="Genomic_DNA"/>
</dbReference>
<dbReference type="AlphaFoldDB" id="A0AAU7D777"/>
<dbReference type="InterPro" id="IPR010699">
    <property type="entry name" value="DUF1275"/>
</dbReference>
<dbReference type="PANTHER" id="PTHR37314:SF5">
    <property type="entry name" value="SLR0142 PROTEIN"/>
    <property type="match status" value="1"/>
</dbReference>
<evidence type="ECO:0000256" key="1">
    <source>
        <dbReference type="SAM" id="Phobius"/>
    </source>
</evidence>
<feature type="transmembrane region" description="Helical" evidence="1">
    <location>
        <begin position="99"/>
        <end position="119"/>
    </location>
</feature>
<protein>
    <submittedName>
        <fullName evidence="2">YoaK family protein</fullName>
    </submittedName>
</protein>
<sequence length="293" mass="31009">MSVTYRVERYKSIGDTIVQLFLTRASDVIASVMTRKDQLPLEQPPQHAFDWLFVAVLSVTAGAVDVIGFLALGGLFTAHITGNIVILVTHYTTGGFSRIGPMVAVPVFIAVLATVVWIFKDRPKQRTLRALLILQAALLTGFLALSVALGPFSNPGSAIAASVGMLGVAAMATQNALVKIDLPGFPTTAVLTTDTVLFAIDLVTLACGNVSPEETTQARRRIRMTIPAIAGFVAGCAGGGLLELHFKLWALVFPVVMAVIAVPLSGGISRSIPVTKTQFPRAKQEGRNSIAVS</sequence>
<reference evidence="2" key="1">
    <citation type="submission" date="2023-03" db="EMBL/GenBank/DDBJ databases">
        <title>Edaphobacter sp.</title>
        <authorList>
            <person name="Huber K.J."/>
            <person name="Papendorf J."/>
            <person name="Pilke C."/>
            <person name="Bunk B."/>
            <person name="Sproeer C."/>
            <person name="Pester M."/>
        </authorList>
    </citation>
    <scope>NUCLEOTIDE SEQUENCE</scope>
    <source>
        <strain evidence="2">DSM 109920</strain>
    </source>
</reference>
<evidence type="ECO:0000313" key="2">
    <source>
        <dbReference type="EMBL" id="XBH12958.1"/>
    </source>
</evidence>
<keyword evidence="1" id="KW-1133">Transmembrane helix</keyword>
<name>A0AAU7D777_9BACT</name>
<feature type="transmembrane region" description="Helical" evidence="1">
    <location>
        <begin position="158"/>
        <end position="178"/>
    </location>
</feature>
<dbReference type="RefSeq" id="WP_348269617.1">
    <property type="nucleotide sequence ID" value="NZ_CP121195.1"/>
</dbReference>
<proteinExistence type="predicted"/>
<dbReference type="Pfam" id="PF06912">
    <property type="entry name" value="DUF1275"/>
    <property type="match status" value="1"/>
</dbReference>